<accession>A0A8S0Q762</accession>
<dbReference type="Proteomes" id="UP000594638">
    <property type="component" value="Unassembled WGS sequence"/>
</dbReference>
<protein>
    <submittedName>
        <fullName evidence="1">Uncharacterized protein</fullName>
    </submittedName>
</protein>
<evidence type="ECO:0000313" key="2">
    <source>
        <dbReference type="Proteomes" id="UP000594638"/>
    </source>
</evidence>
<name>A0A8S0Q762_OLEEU</name>
<comment type="caution">
    <text evidence="1">The sequence shown here is derived from an EMBL/GenBank/DDBJ whole genome shotgun (WGS) entry which is preliminary data.</text>
</comment>
<dbReference type="AlphaFoldDB" id="A0A8S0Q762"/>
<keyword evidence="2" id="KW-1185">Reference proteome</keyword>
<dbReference type="Gramene" id="OE9A066224T1">
    <property type="protein sequence ID" value="OE9A066224C1"/>
    <property type="gene ID" value="OE9A066224"/>
</dbReference>
<reference evidence="1 2" key="1">
    <citation type="submission" date="2019-12" db="EMBL/GenBank/DDBJ databases">
        <authorList>
            <person name="Alioto T."/>
            <person name="Alioto T."/>
            <person name="Gomez Garrido J."/>
        </authorList>
    </citation>
    <scope>NUCLEOTIDE SEQUENCE [LARGE SCALE GENOMIC DNA]</scope>
</reference>
<evidence type="ECO:0000313" key="1">
    <source>
        <dbReference type="EMBL" id="CAA2960536.1"/>
    </source>
</evidence>
<gene>
    <name evidence="1" type="ORF">OLEA9_A066224</name>
</gene>
<proteinExistence type="predicted"/>
<dbReference type="EMBL" id="CACTIH010000414">
    <property type="protein sequence ID" value="CAA2960536.1"/>
    <property type="molecule type" value="Genomic_DNA"/>
</dbReference>
<organism evidence="1 2">
    <name type="scientific">Olea europaea subsp. europaea</name>
    <dbReference type="NCBI Taxonomy" id="158383"/>
    <lineage>
        <taxon>Eukaryota</taxon>
        <taxon>Viridiplantae</taxon>
        <taxon>Streptophyta</taxon>
        <taxon>Embryophyta</taxon>
        <taxon>Tracheophyta</taxon>
        <taxon>Spermatophyta</taxon>
        <taxon>Magnoliopsida</taxon>
        <taxon>eudicotyledons</taxon>
        <taxon>Gunneridae</taxon>
        <taxon>Pentapetalae</taxon>
        <taxon>asterids</taxon>
        <taxon>lamiids</taxon>
        <taxon>Lamiales</taxon>
        <taxon>Oleaceae</taxon>
        <taxon>Oleeae</taxon>
        <taxon>Olea</taxon>
    </lineage>
</organism>
<sequence length="181" mass="20448">MIDDANSLVDCIPEDTVESNEFKQVLKENDMKFDFAENLPREGIHVESNEDSDLGLKQNDSTILPSVDDQIPVTSAVALPTETDLNLTMEKVANLEPENPEKSMKFLLPIDPSVEEDYENAFKSPNDCGTLSQYLTSANRLERFKKSVIDELRETDKMRGFLQKVLDDLNSMLSDERTSLV</sequence>